<comment type="caution">
    <text evidence="1">The sequence shown here is derived from an EMBL/GenBank/DDBJ whole genome shotgun (WGS) entry which is preliminary data.</text>
</comment>
<accession>A0A813XUQ3</accession>
<proteinExistence type="predicted"/>
<evidence type="ECO:0000313" key="1">
    <source>
        <dbReference type="EMBL" id="CAF0875022.1"/>
    </source>
</evidence>
<dbReference type="AlphaFoldDB" id="A0A813XUQ3"/>
<dbReference type="EMBL" id="CAJNON010000052">
    <property type="protein sequence ID" value="CAF0875022.1"/>
    <property type="molecule type" value="Genomic_DNA"/>
</dbReference>
<organism evidence="1 3">
    <name type="scientific">Adineta steineri</name>
    <dbReference type="NCBI Taxonomy" id="433720"/>
    <lineage>
        <taxon>Eukaryota</taxon>
        <taxon>Metazoa</taxon>
        <taxon>Spiralia</taxon>
        <taxon>Gnathifera</taxon>
        <taxon>Rotifera</taxon>
        <taxon>Eurotatoria</taxon>
        <taxon>Bdelloidea</taxon>
        <taxon>Adinetida</taxon>
        <taxon>Adinetidae</taxon>
        <taxon>Adineta</taxon>
    </lineage>
</organism>
<name>A0A813XUQ3_9BILA</name>
<protein>
    <submittedName>
        <fullName evidence="1">Uncharacterized protein</fullName>
    </submittedName>
</protein>
<gene>
    <name evidence="2" type="ORF">OKA104_LOCUS15988</name>
    <name evidence="1" type="ORF">VCS650_LOCUS7931</name>
</gene>
<evidence type="ECO:0000313" key="3">
    <source>
        <dbReference type="Proteomes" id="UP000663891"/>
    </source>
</evidence>
<sequence length="309" mass="36021">MYVYANVYQHAYGNLKYFIENAVREHDGVDYIFILQQTENKPIDESKMPQLPKTNAFYFQHENNCFDYGTMGWFLDKYTIGNPWQKQSSITNSNMNNNKTDRIFDIRRYKYFIFMNASIRGPFFPPYFLQFLSDYENEFNAPYYWYYIFTKRINDKVKLVGSTISCIPVPHVQSYLMITDFTGLSILLKDSTTSGGRIHTGVFGCYSSKSDTTQVSEIGISTIILNSGYLIDCLIPKFQTIDFSKKGNYKCPVYANPYADKSIDGTSLEPYVVIFVKYNDKGSTTEPQDRAMLYQHWMEAVKTKNRTSW</sequence>
<dbReference type="OrthoDB" id="9999686at2759"/>
<dbReference type="EMBL" id="CAJOAY010000897">
    <property type="protein sequence ID" value="CAF3756396.1"/>
    <property type="molecule type" value="Genomic_DNA"/>
</dbReference>
<dbReference type="Proteomes" id="UP000663881">
    <property type="component" value="Unassembled WGS sequence"/>
</dbReference>
<evidence type="ECO:0000313" key="2">
    <source>
        <dbReference type="EMBL" id="CAF3756396.1"/>
    </source>
</evidence>
<reference evidence="1" key="1">
    <citation type="submission" date="2021-02" db="EMBL/GenBank/DDBJ databases">
        <authorList>
            <person name="Nowell W R."/>
        </authorList>
    </citation>
    <scope>NUCLEOTIDE SEQUENCE</scope>
</reference>
<dbReference type="Proteomes" id="UP000663891">
    <property type="component" value="Unassembled WGS sequence"/>
</dbReference>